<name>A0A9N7TGT2_PLEPL</name>
<protein>
    <submittedName>
        <fullName evidence="1">Uncharacterized protein</fullName>
    </submittedName>
</protein>
<sequence length="130" mass="14280">MVPSEVSWLSKVWAQCIPDIGMPSRWVEATLLPALVRPVNGGLWMASEELQGWVHFEVNRKCDSLLVQTNATRDHRQISLPHSLSATDDVTGVRPPATLLSSTLLCFSSASFADSLVQPRLEQASCHKGL</sequence>
<keyword evidence="2" id="KW-1185">Reference proteome</keyword>
<dbReference type="Proteomes" id="UP001153269">
    <property type="component" value="Unassembled WGS sequence"/>
</dbReference>
<proteinExistence type="predicted"/>
<dbReference type="EMBL" id="CADEAL010000013">
    <property type="protein sequence ID" value="CAB1412655.1"/>
    <property type="molecule type" value="Genomic_DNA"/>
</dbReference>
<accession>A0A9N7TGT2</accession>
<evidence type="ECO:0000313" key="1">
    <source>
        <dbReference type="EMBL" id="CAB1412655.1"/>
    </source>
</evidence>
<comment type="caution">
    <text evidence="1">The sequence shown here is derived from an EMBL/GenBank/DDBJ whole genome shotgun (WGS) entry which is preliminary data.</text>
</comment>
<evidence type="ECO:0000313" key="2">
    <source>
        <dbReference type="Proteomes" id="UP001153269"/>
    </source>
</evidence>
<organism evidence="1 2">
    <name type="scientific">Pleuronectes platessa</name>
    <name type="common">European plaice</name>
    <dbReference type="NCBI Taxonomy" id="8262"/>
    <lineage>
        <taxon>Eukaryota</taxon>
        <taxon>Metazoa</taxon>
        <taxon>Chordata</taxon>
        <taxon>Craniata</taxon>
        <taxon>Vertebrata</taxon>
        <taxon>Euteleostomi</taxon>
        <taxon>Actinopterygii</taxon>
        <taxon>Neopterygii</taxon>
        <taxon>Teleostei</taxon>
        <taxon>Neoteleostei</taxon>
        <taxon>Acanthomorphata</taxon>
        <taxon>Carangaria</taxon>
        <taxon>Pleuronectiformes</taxon>
        <taxon>Pleuronectoidei</taxon>
        <taxon>Pleuronectidae</taxon>
        <taxon>Pleuronectes</taxon>
    </lineage>
</organism>
<gene>
    <name evidence="1" type="ORF">PLEPLA_LOCUS348</name>
</gene>
<dbReference type="AlphaFoldDB" id="A0A9N7TGT2"/>
<reference evidence="1" key="1">
    <citation type="submission" date="2020-03" db="EMBL/GenBank/DDBJ databases">
        <authorList>
            <person name="Weist P."/>
        </authorList>
    </citation>
    <scope>NUCLEOTIDE SEQUENCE</scope>
</reference>